<sequence length="141" mass="15651">MILQDVTKGIDKSKTVTLNAENGRELPNVELHPVSKEVLASIINRLPDEMFDAVEDADSTEEAEEVIEEETDMSMNSINEDTVTAFKELCKESLQHPNLANAQMRDIVEGLNFEVLFGVGTEIIEISSENDGAVTDFHVQE</sequence>
<name>D5L2M3_9VIRU</name>
<evidence type="ECO:0000313" key="1">
    <source>
        <dbReference type="EMBL" id="ADE29282.1"/>
    </source>
</evidence>
<protein>
    <submittedName>
        <fullName evidence="1">Uncharacterized protein</fullName>
    </submittedName>
</protein>
<proteinExistence type="predicted"/>
<dbReference type="EMBL" id="GU735328">
    <property type="protein sequence ID" value="ADE29282.1"/>
    <property type="molecule type" value="Genomic_DNA"/>
</dbReference>
<organism evidence="1">
    <name type="scientific">uncultured virus</name>
    <dbReference type="NCBI Taxonomy" id="340016"/>
    <lineage>
        <taxon>Viruses</taxon>
        <taxon>environmental samples</taxon>
    </lineage>
</organism>
<reference evidence="1" key="1">
    <citation type="journal article" date="2010" name="Environ. Microbiol.">
        <title>The metavirome of a hypersaline environment.</title>
        <authorList>
            <person name="Santos F."/>
            <person name="Yarza P."/>
            <person name="Parro V."/>
            <person name="Briones C."/>
            <person name="Anton J."/>
        </authorList>
    </citation>
    <scope>NUCLEOTIDE SEQUENCE</scope>
</reference>
<accession>D5L2M3</accession>